<keyword evidence="2" id="KW-1185">Reference proteome</keyword>
<proteinExistence type="predicted"/>
<protein>
    <submittedName>
        <fullName evidence="1">Uncharacterized protein</fullName>
    </submittedName>
</protein>
<reference evidence="1" key="1">
    <citation type="journal article" date="2023" name="Mol. Phylogenet. Evol.">
        <title>Genome-scale phylogeny and comparative genomics of the fungal order Sordariales.</title>
        <authorList>
            <person name="Hensen N."/>
            <person name="Bonometti L."/>
            <person name="Westerberg I."/>
            <person name="Brannstrom I.O."/>
            <person name="Guillou S."/>
            <person name="Cros-Aarteil S."/>
            <person name="Calhoun S."/>
            <person name="Haridas S."/>
            <person name="Kuo A."/>
            <person name="Mondo S."/>
            <person name="Pangilinan J."/>
            <person name="Riley R."/>
            <person name="LaButti K."/>
            <person name="Andreopoulos B."/>
            <person name="Lipzen A."/>
            <person name="Chen C."/>
            <person name="Yan M."/>
            <person name="Daum C."/>
            <person name="Ng V."/>
            <person name="Clum A."/>
            <person name="Steindorff A."/>
            <person name="Ohm R.A."/>
            <person name="Martin F."/>
            <person name="Silar P."/>
            <person name="Natvig D.O."/>
            <person name="Lalanne C."/>
            <person name="Gautier V."/>
            <person name="Ament-Velasquez S.L."/>
            <person name="Kruys A."/>
            <person name="Hutchinson M.I."/>
            <person name="Powell A.J."/>
            <person name="Barry K."/>
            <person name="Miller A.N."/>
            <person name="Grigoriev I.V."/>
            <person name="Debuchy R."/>
            <person name="Gladieux P."/>
            <person name="Hiltunen Thoren M."/>
            <person name="Johannesson H."/>
        </authorList>
    </citation>
    <scope>NUCLEOTIDE SEQUENCE</scope>
    <source>
        <strain evidence="1">CBS 560.94</strain>
    </source>
</reference>
<reference evidence="1" key="2">
    <citation type="submission" date="2023-06" db="EMBL/GenBank/DDBJ databases">
        <authorList>
            <consortium name="Lawrence Berkeley National Laboratory"/>
            <person name="Haridas S."/>
            <person name="Hensen N."/>
            <person name="Bonometti L."/>
            <person name="Westerberg I."/>
            <person name="Brannstrom I.O."/>
            <person name="Guillou S."/>
            <person name="Cros-Aarteil S."/>
            <person name="Calhoun S."/>
            <person name="Kuo A."/>
            <person name="Mondo S."/>
            <person name="Pangilinan J."/>
            <person name="Riley R."/>
            <person name="Labutti K."/>
            <person name="Andreopoulos B."/>
            <person name="Lipzen A."/>
            <person name="Chen C."/>
            <person name="Yanf M."/>
            <person name="Daum C."/>
            <person name="Ng V."/>
            <person name="Clum A."/>
            <person name="Steindorff A."/>
            <person name="Ohm R."/>
            <person name="Martin F."/>
            <person name="Silar P."/>
            <person name="Natvig D."/>
            <person name="Lalanne C."/>
            <person name="Gautier V."/>
            <person name="Ament-Velasquez S.L."/>
            <person name="Kruys A."/>
            <person name="Hutchinson M.I."/>
            <person name="Powell A.J."/>
            <person name="Barry K."/>
            <person name="Miller A.N."/>
            <person name="Grigoriev I.V."/>
            <person name="Debuchy R."/>
            <person name="Gladieux P."/>
            <person name="Thoren M.H."/>
            <person name="Johannesson H."/>
        </authorList>
    </citation>
    <scope>NUCLEOTIDE SEQUENCE</scope>
    <source>
        <strain evidence="1">CBS 560.94</strain>
    </source>
</reference>
<gene>
    <name evidence="1" type="ORF">B0H65DRAFT_553616</name>
</gene>
<comment type="caution">
    <text evidence="1">The sequence shown here is derived from an EMBL/GenBank/DDBJ whole genome shotgun (WGS) entry which is preliminary data.</text>
</comment>
<name>A0AAE0J0G3_9PEZI</name>
<evidence type="ECO:0000313" key="2">
    <source>
        <dbReference type="Proteomes" id="UP001278500"/>
    </source>
</evidence>
<dbReference type="GeneID" id="87867133"/>
<dbReference type="AlphaFoldDB" id="A0AAE0J0G3"/>
<evidence type="ECO:0000313" key="1">
    <source>
        <dbReference type="EMBL" id="KAK3334687.1"/>
    </source>
</evidence>
<sequence length="141" mass="16381">MAKADYNHDDSWLSSRQKIRLWSSTGVNWDDYKVIKRGGNMVCMRRDEIPVPGTACFEAHCQPPSPTQMRGVYIEKLRLMAPQNPLVRSHEAKQARIDCLQEEILFLRVEISQRQKLVNGKAKELRHLAPDYTFLFYAFSP</sequence>
<accession>A0AAE0J0G3</accession>
<dbReference type="Proteomes" id="UP001278500">
    <property type="component" value="Unassembled WGS sequence"/>
</dbReference>
<organism evidence="1 2">
    <name type="scientific">Neurospora tetraspora</name>
    <dbReference type="NCBI Taxonomy" id="94610"/>
    <lineage>
        <taxon>Eukaryota</taxon>
        <taxon>Fungi</taxon>
        <taxon>Dikarya</taxon>
        <taxon>Ascomycota</taxon>
        <taxon>Pezizomycotina</taxon>
        <taxon>Sordariomycetes</taxon>
        <taxon>Sordariomycetidae</taxon>
        <taxon>Sordariales</taxon>
        <taxon>Sordariaceae</taxon>
        <taxon>Neurospora</taxon>
    </lineage>
</organism>
<dbReference type="RefSeq" id="XP_062676853.1">
    <property type="nucleotide sequence ID" value="XM_062829979.1"/>
</dbReference>
<dbReference type="EMBL" id="JAUEPP010000010">
    <property type="protein sequence ID" value="KAK3334687.1"/>
    <property type="molecule type" value="Genomic_DNA"/>
</dbReference>